<reference evidence="2 3" key="1">
    <citation type="submission" date="2018-10" db="EMBL/GenBank/DDBJ databases">
        <title>Relationship between Morphology and Antimicrobial Activity in Streptomyces.</title>
        <authorList>
            <person name="Kang H.J."/>
            <person name="Kim S.B."/>
        </authorList>
    </citation>
    <scope>NUCLEOTIDE SEQUENCE [LARGE SCALE GENOMIC DNA]</scope>
    <source>
        <strain evidence="2 3">BH38</strain>
    </source>
</reference>
<name>A0A387H4L1_9ACTN</name>
<dbReference type="AlphaFoldDB" id="A0A387H4L1"/>
<dbReference type="OrthoDB" id="4340931at2"/>
<feature type="transmembrane region" description="Helical" evidence="1">
    <location>
        <begin position="21"/>
        <end position="45"/>
    </location>
</feature>
<protein>
    <submittedName>
        <fullName evidence="2">Uncharacterized protein</fullName>
    </submittedName>
</protein>
<keyword evidence="1" id="KW-0472">Membrane</keyword>
<evidence type="ECO:0000313" key="2">
    <source>
        <dbReference type="EMBL" id="AYG78665.1"/>
    </source>
</evidence>
<gene>
    <name evidence="2" type="ORF">DWB77_00773</name>
</gene>
<organism evidence="2 3">
    <name type="scientific">Streptomyces hundungensis</name>
    <dbReference type="NCBI Taxonomy" id="1077946"/>
    <lineage>
        <taxon>Bacteria</taxon>
        <taxon>Bacillati</taxon>
        <taxon>Actinomycetota</taxon>
        <taxon>Actinomycetes</taxon>
        <taxon>Kitasatosporales</taxon>
        <taxon>Streptomycetaceae</taxon>
        <taxon>Streptomyces</taxon>
    </lineage>
</organism>
<keyword evidence="1" id="KW-1133">Transmembrane helix</keyword>
<keyword evidence="3" id="KW-1185">Reference proteome</keyword>
<accession>A0A387H4L1</accession>
<dbReference type="KEGG" id="shun:DWB77_00773"/>
<evidence type="ECO:0000256" key="1">
    <source>
        <dbReference type="SAM" id="Phobius"/>
    </source>
</evidence>
<proteinExistence type="predicted"/>
<dbReference type="Proteomes" id="UP000271554">
    <property type="component" value="Chromosome"/>
</dbReference>
<sequence length="94" mass="10198">MLVPMTDDSTGTATARSLSRTVLAVVLTVGIAGLIWAAIWHFFGWHFWGMAWLASKAAAKAVVLGPPLIAGAAIWLRGLYKKRAPHEPEDEQQT</sequence>
<feature type="transmembrane region" description="Helical" evidence="1">
    <location>
        <begin position="57"/>
        <end position="76"/>
    </location>
</feature>
<dbReference type="EMBL" id="CP032698">
    <property type="protein sequence ID" value="AYG78665.1"/>
    <property type="molecule type" value="Genomic_DNA"/>
</dbReference>
<evidence type="ECO:0000313" key="3">
    <source>
        <dbReference type="Proteomes" id="UP000271554"/>
    </source>
</evidence>
<keyword evidence="1" id="KW-0812">Transmembrane</keyword>